<evidence type="ECO:0000256" key="3">
    <source>
        <dbReference type="ARBA" id="ARBA00022475"/>
    </source>
</evidence>
<dbReference type="PROSITE" id="PS50928">
    <property type="entry name" value="ABC_TM1"/>
    <property type="match status" value="1"/>
</dbReference>
<keyword evidence="4 7" id="KW-0812">Transmembrane</keyword>
<comment type="similarity">
    <text evidence="7">Belongs to the binding-protein-dependent transport system permease family.</text>
</comment>
<feature type="transmembrane region" description="Helical" evidence="7">
    <location>
        <begin position="107"/>
        <end position="128"/>
    </location>
</feature>
<gene>
    <name evidence="9" type="ORF">ASJ35_12335</name>
</gene>
<dbReference type="PANTHER" id="PTHR43227">
    <property type="entry name" value="BLL4140 PROTEIN"/>
    <property type="match status" value="1"/>
</dbReference>
<feature type="transmembrane region" description="Helical" evidence="7">
    <location>
        <begin position="37"/>
        <end position="55"/>
    </location>
</feature>
<dbReference type="CDD" id="cd06261">
    <property type="entry name" value="TM_PBP2"/>
    <property type="match status" value="1"/>
</dbReference>
<sequence>MKMALDTTAVPSGGLRAKTGLRHKLHSFFVYVKHHPMLYLMLIPGLFFLFIYKLAPLYGILIAFKDYNIFLGSNPIDAIGLSDWVGLEHFRRLFASSQFTKVLANTLIINGLKILWLFPIPIICAILLNEIRRATYRKFAQTAIYMPYFFSWVVIFGIFYSLFGSYGIINTAITAMGGTRIGFFTDNSVFRSVLVFTEGWKEVGYNTVIYLAAITGIDITLYEAARVDGASKWRQIWNITMPGLLPTIVLMLILKVGYILETGFEQVLVFYNPAVYEVADIIQTYVYRLGMGQMDFPLSTALGLFNSVVAFVLIVSANAISRKLLGRSIW</sequence>
<feature type="domain" description="ABC transmembrane type-1" evidence="8">
    <location>
        <begin position="103"/>
        <end position="317"/>
    </location>
</feature>
<dbReference type="Gene3D" id="1.10.3720.10">
    <property type="entry name" value="MetI-like"/>
    <property type="match status" value="1"/>
</dbReference>
<proteinExistence type="inferred from homology"/>
<evidence type="ECO:0000256" key="5">
    <source>
        <dbReference type="ARBA" id="ARBA00022989"/>
    </source>
</evidence>
<comment type="subcellular location">
    <subcellularLocation>
        <location evidence="1 7">Cell membrane</location>
        <topology evidence="1 7">Multi-pass membrane protein</topology>
    </subcellularLocation>
</comment>
<feature type="transmembrane region" description="Helical" evidence="7">
    <location>
        <begin position="149"/>
        <end position="169"/>
    </location>
</feature>
<dbReference type="InterPro" id="IPR000515">
    <property type="entry name" value="MetI-like"/>
</dbReference>
<evidence type="ECO:0000313" key="9">
    <source>
        <dbReference type="EMBL" id="KUE75684.1"/>
    </source>
</evidence>
<evidence type="ECO:0000256" key="6">
    <source>
        <dbReference type="ARBA" id="ARBA00023136"/>
    </source>
</evidence>
<reference evidence="9 10" key="1">
    <citation type="submission" date="2015-10" db="EMBL/GenBank/DDBJ databases">
        <title>A novel member of the family Ruminococcaceae isolated from human faeces.</title>
        <authorList>
            <person name="Shkoporov A.N."/>
            <person name="Chaplin A.V."/>
            <person name="Motuzova O.V."/>
            <person name="Kafarskaia L.I."/>
            <person name="Efimov B.A."/>
        </authorList>
    </citation>
    <scope>NUCLEOTIDE SEQUENCE [LARGE SCALE GENOMIC DNA]</scope>
    <source>
        <strain evidence="9 10">668</strain>
    </source>
</reference>
<protein>
    <submittedName>
        <fullName evidence="9">Protein lplB</fullName>
    </submittedName>
</protein>
<name>A0A0W7TPD2_9FIRM</name>
<keyword evidence="6 7" id="KW-0472">Membrane</keyword>
<dbReference type="InterPro" id="IPR035906">
    <property type="entry name" value="MetI-like_sf"/>
</dbReference>
<evidence type="ECO:0000256" key="2">
    <source>
        <dbReference type="ARBA" id="ARBA00022448"/>
    </source>
</evidence>
<dbReference type="Proteomes" id="UP000053433">
    <property type="component" value="Unassembled WGS sequence"/>
</dbReference>
<dbReference type="EMBL" id="LMUA01000017">
    <property type="protein sequence ID" value="KUE75684.1"/>
    <property type="molecule type" value="Genomic_DNA"/>
</dbReference>
<comment type="caution">
    <text evidence="9">The sequence shown here is derived from an EMBL/GenBank/DDBJ whole genome shotgun (WGS) entry which is preliminary data.</text>
</comment>
<evidence type="ECO:0000259" key="8">
    <source>
        <dbReference type="PROSITE" id="PS50928"/>
    </source>
</evidence>
<evidence type="ECO:0000256" key="7">
    <source>
        <dbReference type="RuleBase" id="RU363032"/>
    </source>
</evidence>
<dbReference type="AlphaFoldDB" id="A0A0W7TPD2"/>
<dbReference type="Pfam" id="PF00528">
    <property type="entry name" value="BPD_transp_1"/>
    <property type="match status" value="1"/>
</dbReference>
<evidence type="ECO:0000313" key="10">
    <source>
        <dbReference type="Proteomes" id="UP000053433"/>
    </source>
</evidence>
<keyword evidence="5 7" id="KW-1133">Transmembrane helix</keyword>
<keyword evidence="3" id="KW-1003">Cell membrane</keyword>
<dbReference type="GO" id="GO:0005886">
    <property type="term" value="C:plasma membrane"/>
    <property type="evidence" value="ECO:0007669"/>
    <property type="project" value="UniProtKB-SubCell"/>
</dbReference>
<feature type="transmembrane region" description="Helical" evidence="7">
    <location>
        <begin position="296"/>
        <end position="320"/>
    </location>
</feature>
<evidence type="ECO:0000256" key="1">
    <source>
        <dbReference type="ARBA" id="ARBA00004651"/>
    </source>
</evidence>
<dbReference type="GO" id="GO:0055085">
    <property type="term" value="P:transmembrane transport"/>
    <property type="evidence" value="ECO:0007669"/>
    <property type="project" value="InterPro"/>
</dbReference>
<dbReference type="SUPFAM" id="SSF161098">
    <property type="entry name" value="MetI-like"/>
    <property type="match status" value="1"/>
</dbReference>
<dbReference type="GeneID" id="42855957"/>
<evidence type="ECO:0000256" key="4">
    <source>
        <dbReference type="ARBA" id="ARBA00022692"/>
    </source>
</evidence>
<organism evidence="9 10">
    <name type="scientific">Ruthenibacterium lactatiformans</name>
    <dbReference type="NCBI Taxonomy" id="1550024"/>
    <lineage>
        <taxon>Bacteria</taxon>
        <taxon>Bacillati</taxon>
        <taxon>Bacillota</taxon>
        <taxon>Clostridia</taxon>
        <taxon>Eubacteriales</taxon>
        <taxon>Oscillospiraceae</taxon>
        <taxon>Ruthenibacterium</taxon>
    </lineage>
</organism>
<dbReference type="PANTHER" id="PTHR43227:SF11">
    <property type="entry name" value="BLL4140 PROTEIN"/>
    <property type="match status" value="1"/>
</dbReference>
<dbReference type="InterPro" id="IPR050809">
    <property type="entry name" value="UgpAE/MalFG_permease"/>
</dbReference>
<accession>A0A0W7TPD2</accession>
<dbReference type="RefSeq" id="WP_009325219.1">
    <property type="nucleotide sequence ID" value="NZ_CAOJUJ010000019.1"/>
</dbReference>
<feature type="transmembrane region" description="Helical" evidence="7">
    <location>
        <begin position="203"/>
        <end position="224"/>
    </location>
</feature>
<keyword evidence="2 7" id="KW-0813">Transport</keyword>
<feature type="transmembrane region" description="Helical" evidence="7">
    <location>
        <begin position="236"/>
        <end position="260"/>
    </location>
</feature>